<evidence type="ECO:0000256" key="10">
    <source>
        <dbReference type="ARBA" id="ARBA00022984"/>
    </source>
</evidence>
<evidence type="ECO:0000256" key="15">
    <source>
        <dbReference type="SAM" id="MobiDB-lite"/>
    </source>
</evidence>
<keyword evidence="4 14" id="KW-0963">Cytoplasm</keyword>
<dbReference type="InterPro" id="IPR036565">
    <property type="entry name" value="Mur-like_cat_sf"/>
</dbReference>
<feature type="domain" description="Mur ligase central" evidence="18">
    <location>
        <begin position="140"/>
        <end position="331"/>
    </location>
</feature>
<feature type="binding site" evidence="14">
    <location>
        <begin position="142"/>
        <end position="148"/>
    </location>
    <ligand>
        <name>ATP</name>
        <dbReference type="ChEBI" id="CHEBI:30616"/>
    </ligand>
</feature>
<evidence type="ECO:0000256" key="13">
    <source>
        <dbReference type="ARBA" id="ARBA00047833"/>
    </source>
</evidence>
<evidence type="ECO:0000256" key="14">
    <source>
        <dbReference type="HAMAP-Rule" id="MF_00046"/>
    </source>
</evidence>
<dbReference type="Pfam" id="PF02875">
    <property type="entry name" value="Mur_ligase_C"/>
    <property type="match status" value="1"/>
</dbReference>
<dbReference type="Proteomes" id="UP001203761">
    <property type="component" value="Unassembled WGS sequence"/>
</dbReference>
<dbReference type="RefSeq" id="WP_249736206.1">
    <property type="nucleotide sequence ID" value="NZ_JAKNCJ010000001.1"/>
</dbReference>
<keyword evidence="6 14" id="KW-0132">Cell division</keyword>
<evidence type="ECO:0000256" key="3">
    <source>
        <dbReference type="ARBA" id="ARBA00012211"/>
    </source>
</evidence>
<dbReference type="InterPro" id="IPR013221">
    <property type="entry name" value="Mur_ligase_cen"/>
</dbReference>
<organism evidence="19 20">
    <name type="scientific">Brachybacterium equifaecis</name>
    <dbReference type="NCBI Taxonomy" id="2910770"/>
    <lineage>
        <taxon>Bacteria</taxon>
        <taxon>Bacillati</taxon>
        <taxon>Actinomycetota</taxon>
        <taxon>Actinomycetes</taxon>
        <taxon>Micrococcales</taxon>
        <taxon>Dermabacteraceae</taxon>
        <taxon>Brachybacterium</taxon>
    </lineage>
</organism>
<dbReference type="InterPro" id="IPR005758">
    <property type="entry name" value="UDP-N-AcMur_Ala_ligase_MurC"/>
</dbReference>
<dbReference type="PANTHER" id="PTHR43445">
    <property type="entry name" value="UDP-N-ACETYLMURAMATE--L-ALANINE LIGASE-RELATED"/>
    <property type="match status" value="1"/>
</dbReference>
<keyword evidence="11 14" id="KW-0131">Cell cycle</keyword>
<name>A0ABT0QWS1_9MICO</name>
<feature type="region of interest" description="Disordered" evidence="15">
    <location>
        <begin position="1"/>
        <end position="21"/>
    </location>
</feature>
<dbReference type="HAMAP" id="MF_00046">
    <property type="entry name" value="MurC"/>
    <property type="match status" value="1"/>
</dbReference>
<dbReference type="Gene3D" id="3.40.50.720">
    <property type="entry name" value="NAD(P)-binding Rossmann-like Domain"/>
    <property type="match status" value="1"/>
</dbReference>
<comment type="function">
    <text evidence="14">Cell wall formation.</text>
</comment>
<evidence type="ECO:0000256" key="7">
    <source>
        <dbReference type="ARBA" id="ARBA00022741"/>
    </source>
</evidence>
<proteinExistence type="inferred from homology"/>
<evidence type="ECO:0000256" key="4">
    <source>
        <dbReference type="ARBA" id="ARBA00022490"/>
    </source>
</evidence>
<dbReference type="InterPro" id="IPR000713">
    <property type="entry name" value="Mur_ligase_N"/>
</dbReference>
<dbReference type="Gene3D" id="3.90.190.20">
    <property type="entry name" value="Mur ligase, C-terminal domain"/>
    <property type="match status" value="1"/>
</dbReference>
<evidence type="ECO:0000313" key="20">
    <source>
        <dbReference type="Proteomes" id="UP001203761"/>
    </source>
</evidence>
<dbReference type="PANTHER" id="PTHR43445:SF3">
    <property type="entry name" value="UDP-N-ACETYLMURAMATE--L-ALANINE LIGASE"/>
    <property type="match status" value="1"/>
</dbReference>
<evidence type="ECO:0000256" key="8">
    <source>
        <dbReference type="ARBA" id="ARBA00022840"/>
    </source>
</evidence>
<evidence type="ECO:0000256" key="1">
    <source>
        <dbReference type="ARBA" id="ARBA00004496"/>
    </source>
</evidence>
<feature type="compositionally biased region" description="Low complexity" evidence="15">
    <location>
        <begin position="1"/>
        <end position="12"/>
    </location>
</feature>
<dbReference type="Pfam" id="PF01225">
    <property type="entry name" value="Mur_ligase"/>
    <property type="match status" value="1"/>
</dbReference>
<dbReference type="NCBIfam" id="TIGR01082">
    <property type="entry name" value="murC"/>
    <property type="match status" value="1"/>
</dbReference>
<keyword evidence="7 14" id="KW-0547">Nucleotide-binding</keyword>
<comment type="similarity">
    <text evidence="14">Belongs to the MurCDEF family.</text>
</comment>
<dbReference type="EC" id="6.3.2.8" evidence="3 14"/>
<keyword evidence="8 14" id="KW-0067">ATP-binding</keyword>
<keyword evidence="5 14" id="KW-0436">Ligase</keyword>
<evidence type="ECO:0000256" key="2">
    <source>
        <dbReference type="ARBA" id="ARBA00004752"/>
    </source>
</evidence>
<dbReference type="SUPFAM" id="SSF53623">
    <property type="entry name" value="MurD-like peptide ligases, catalytic domain"/>
    <property type="match status" value="1"/>
</dbReference>
<evidence type="ECO:0000256" key="6">
    <source>
        <dbReference type="ARBA" id="ARBA00022618"/>
    </source>
</evidence>
<dbReference type="SUPFAM" id="SSF53244">
    <property type="entry name" value="MurD-like peptide ligases, peptide-binding domain"/>
    <property type="match status" value="1"/>
</dbReference>
<feature type="domain" description="Mur ligase C-terminal" evidence="17">
    <location>
        <begin position="355"/>
        <end position="484"/>
    </location>
</feature>
<feature type="domain" description="Mur ligase N-terminal catalytic" evidence="16">
    <location>
        <begin position="37"/>
        <end position="133"/>
    </location>
</feature>
<protein>
    <recommendedName>
        <fullName evidence="3 14">UDP-N-acetylmuramate--L-alanine ligase</fullName>
        <ecNumber evidence="3 14">6.3.2.8</ecNumber>
    </recommendedName>
    <alternativeName>
        <fullName evidence="14">UDP-N-acetylmuramoyl-L-alanine synthetase</fullName>
    </alternativeName>
</protein>
<evidence type="ECO:0000259" key="17">
    <source>
        <dbReference type="Pfam" id="PF02875"/>
    </source>
</evidence>
<comment type="pathway">
    <text evidence="2 14">Cell wall biogenesis; peptidoglycan biosynthesis.</text>
</comment>
<evidence type="ECO:0000259" key="18">
    <source>
        <dbReference type="Pfam" id="PF08245"/>
    </source>
</evidence>
<keyword evidence="9 14" id="KW-0133">Cell shape</keyword>
<comment type="subcellular location">
    <subcellularLocation>
        <location evidence="1 14">Cytoplasm</location>
    </subcellularLocation>
</comment>
<dbReference type="InterPro" id="IPR004101">
    <property type="entry name" value="Mur_ligase_C"/>
</dbReference>
<keyword evidence="20" id="KW-1185">Reference proteome</keyword>
<dbReference type="SUPFAM" id="SSF51984">
    <property type="entry name" value="MurCD N-terminal domain"/>
    <property type="match status" value="1"/>
</dbReference>
<dbReference type="InterPro" id="IPR036615">
    <property type="entry name" value="Mur_ligase_C_dom_sf"/>
</dbReference>
<gene>
    <name evidence="14 19" type="primary">murC</name>
    <name evidence="19" type="ORF">Bequi_01350</name>
</gene>
<evidence type="ECO:0000256" key="11">
    <source>
        <dbReference type="ARBA" id="ARBA00023306"/>
    </source>
</evidence>
<evidence type="ECO:0000256" key="5">
    <source>
        <dbReference type="ARBA" id="ARBA00022598"/>
    </source>
</evidence>
<reference evidence="19" key="1">
    <citation type="submission" date="2022-02" db="EMBL/GenBank/DDBJ databases">
        <authorList>
            <person name="Lee M."/>
            <person name="Kim S.-J."/>
            <person name="Jung M.-Y."/>
        </authorList>
    </citation>
    <scope>NUCLEOTIDE SEQUENCE</scope>
    <source>
        <strain evidence="19">JHP9</strain>
    </source>
</reference>
<dbReference type="GO" id="GO:0008763">
    <property type="term" value="F:UDP-N-acetylmuramate-L-alanine ligase activity"/>
    <property type="evidence" value="ECO:0007669"/>
    <property type="project" value="UniProtKB-EC"/>
</dbReference>
<sequence length="503" mass="50861">MSTPAAPAASTPEVRTILDPGPVISSRDWPEGLVRSLHVVRIGGAGMSAVAQLALEAGMSVTGSDSQDGQFIGPLRAQGARIGIGFSADLLAPGTDLVVVSTAVRADNPEVVAARERGIPVIHRAAALSGLLGARQVIAIAGTHGKTSTTAMATLALRGAGEDPAWALGAAVPDLGRNAGFGAEGRPEAGPEGDGYGVVEADESDGSFLAFAPEVLVVTNLEADHLDFHGTAENVTAAFEALTARIPAGGTLIVCSDDKGARALGEMAERSGVAVQRYGTGPDADWRVLEEDAGTTGTSLVLATPHGELRTSLSVVGHHNVLNALGALAAARAAAPEAALPALAAGLEPFTGASRRFDLAGSENGIAVYDDYAHHPREVEAAVAAARGIVRSTGGRVLVVFQPHLFSRTRAFAAEFAGALAGADAAWVMPVYAAREDHDPDVTARTITALAPEGVRALAEGESGASAVADAARPGDVVLMLGAGDIVETTPSVLAALQDAARG</sequence>
<evidence type="ECO:0000256" key="12">
    <source>
        <dbReference type="ARBA" id="ARBA00023316"/>
    </source>
</evidence>
<evidence type="ECO:0000256" key="9">
    <source>
        <dbReference type="ARBA" id="ARBA00022960"/>
    </source>
</evidence>
<dbReference type="EMBL" id="JAKNCJ010000001">
    <property type="protein sequence ID" value="MCL6422045.1"/>
    <property type="molecule type" value="Genomic_DNA"/>
</dbReference>
<dbReference type="Pfam" id="PF08245">
    <property type="entry name" value="Mur_ligase_M"/>
    <property type="match status" value="1"/>
</dbReference>
<keyword evidence="12 14" id="KW-0961">Cell wall biogenesis/degradation</keyword>
<dbReference type="InterPro" id="IPR050061">
    <property type="entry name" value="MurCDEF_pg_biosynth"/>
</dbReference>
<keyword evidence="10 14" id="KW-0573">Peptidoglycan synthesis</keyword>
<comment type="caution">
    <text evidence="19">The sequence shown here is derived from an EMBL/GenBank/DDBJ whole genome shotgun (WGS) entry which is preliminary data.</text>
</comment>
<evidence type="ECO:0000259" key="16">
    <source>
        <dbReference type="Pfam" id="PF01225"/>
    </source>
</evidence>
<accession>A0ABT0QWS1</accession>
<dbReference type="Gene3D" id="3.40.1190.10">
    <property type="entry name" value="Mur-like, catalytic domain"/>
    <property type="match status" value="1"/>
</dbReference>
<evidence type="ECO:0000313" key="19">
    <source>
        <dbReference type="EMBL" id="MCL6422045.1"/>
    </source>
</evidence>
<comment type="catalytic activity">
    <reaction evidence="13 14">
        <text>UDP-N-acetyl-alpha-D-muramate + L-alanine + ATP = UDP-N-acetyl-alpha-D-muramoyl-L-alanine + ADP + phosphate + H(+)</text>
        <dbReference type="Rhea" id="RHEA:23372"/>
        <dbReference type="ChEBI" id="CHEBI:15378"/>
        <dbReference type="ChEBI" id="CHEBI:30616"/>
        <dbReference type="ChEBI" id="CHEBI:43474"/>
        <dbReference type="ChEBI" id="CHEBI:57972"/>
        <dbReference type="ChEBI" id="CHEBI:70757"/>
        <dbReference type="ChEBI" id="CHEBI:83898"/>
        <dbReference type="ChEBI" id="CHEBI:456216"/>
        <dbReference type="EC" id="6.3.2.8"/>
    </reaction>
</comment>